<organism evidence="2">
    <name type="scientific">Tanacetum cinerariifolium</name>
    <name type="common">Dalmatian daisy</name>
    <name type="synonym">Chrysanthemum cinerariifolium</name>
    <dbReference type="NCBI Taxonomy" id="118510"/>
    <lineage>
        <taxon>Eukaryota</taxon>
        <taxon>Viridiplantae</taxon>
        <taxon>Streptophyta</taxon>
        <taxon>Embryophyta</taxon>
        <taxon>Tracheophyta</taxon>
        <taxon>Spermatophyta</taxon>
        <taxon>Magnoliopsida</taxon>
        <taxon>eudicotyledons</taxon>
        <taxon>Gunneridae</taxon>
        <taxon>Pentapetalae</taxon>
        <taxon>asterids</taxon>
        <taxon>campanulids</taxon>
        <taxon>Asterales</taxon>
        <taxon>Asteraceae</taxon>
        <taxon>Asteroideae</taxon>
        <taxon>Anthemideae</taxon>
        <taxon>Anthemidinae</taxon>
        <taxon>Tanacetum</taxon>
    </lineage>
</organism>
<sequence length="364" mass="40993">VDGAQSYRVPVPLTKDPYEAIRQAYLVGTDTESEPFGDLVEAETPESPHMVASPTLLLDSTPPACRVEETACMAMRVSLTMSPGLSASIVEVEAMTDLAFRKSEGDELGEKEDEEGEGLAARDGGPDMRVESLGLGRDKTIHEGQQWAALVMEIAVGEPLGLSYGALRCWEIASREGQMPSVFEVGQGSRYMPEPERPERVSALRHHYLLSGLASPATDDTEGFLTELGAKVEMQGGLIRDHMVRLRELSPDLFKRYDRDIKELFTRLRAVWDEIFSQRYRFRSLEHEQARTAMTFGALWRLMLALEAWAGCVDTQISDMSWAEYDDHSLVHDMLLQQVALQRELREMRGRVTALEQERDRKER</sequence>
<dbReference type="AlphaFoldDB" id="A0A699HW04"/>
<dbReference type="EMBL" id="BKCJ010220803">
    <property type="protein sequence ID" value="GEY90259.1"/>
    <property type="molecule type" value="Genomic_DNA"/>
</dbReference>
<evidence type="ECO:0000313" key="2">
    <source>
        <dbReference type="EMBL" id="GEY90259.1"/>
    </source>
</evidence>
<feature type="region of interest" description="Disordered" evidence="1">
    <location>
        <begin position="102"/>
        <end position="126"/>
    </location>
</feature>
<comment type="caution">
    <text evidence="2">The sequence shown here is derived from an EMBL/GenBank/DDBJ whole genome shotgun (WGS) entry which is preliminary data.</text>
</comment>
<accession>A0A699HW04</accession>
<protein>
    <submittedName>
        <fullName evidence="2">Uncharacterized protein</fullName>
    </submittedName>
</protein>
<proteinExistence type="predicted"/>
<gene>
    <name evidence="2" type="ORF">Tci_462233</name>
</gene>
<feature type="non-terminal residue" evidence="2">
    <location>
        <position position="1"/>
    </location>
</feature>
<name>A0A699HW04_TANCI</name>
<evidence type="ECO:0000256" key="1">
    <source>
        <dbReference type="SAM" id="MobiDB-lite"/>
    </source>
</evidence>
<feature type="compositionally biased region" description="Acidic residues" evidence="1">
    <location>
        <begin position="106"/>
        <end position="117"/>
    </location>
</feature>
<reference evidence="2" key="1">
    <citation type="journal article" date="2019" name="Sci. Rep.">
        <title>Draft genome of Tanacetum cinerariifolium, the natural source of mosquito coil.</title>
        <authorList>
            <person name="Yamashiro T."/>
            <person name="Shiraishi A."/>
            <person name="Satake H."/>
            <person name="Nakayama K."/>
        </authorList>
    </citation>
    <scope>NUCLEOTIDE SEQUENCE</scope>
</reference>